<dbReference type="AlphaFoldDB" id="A0A922MIV8"/>
<protein>
    <recommendedName>
        <fullName evidence="4">Retrotransposon gag domain-containing protein</fullName>
    </recommendedName>
</protein>
<evidence type="ECO:0008006" key="4">
    <source>
        <dbReference type="Google" id="ProtNLM"/>
    </source>
</evidence>
<proteinExistence type="predicted"/>
<accession>A0A922MIV8</accession>
<organism evidence="2 3">
    <name type="scientific">Spodoptera exigua</name>
    <name type="common">Beet armyworm</name>
    <name type="synonym">Noctua fulgens</name>
    <dbReference type="NCBI Taxonomy" id="7107"/>
    <lineage>
        <taxon>Eukaryota</taxon>
        <taxon>Metazoa</taxon>
        <taxon>Ecdysozoa</taxon>
        <taxon>Arthropoda</taxon>
        <taxon>Hexapoda</taxon>
        <taxon>Insecta</taxon>
        <taxon>Pterygota</taxon>
        <taxon>Neoptera</taxon>
        <taxon>Endopterygota</taxon>
        <taxon>Lepidoptera</taxon>
        <taxon>Glossata</taxon>
        <taxon>Ditrysia</taxon>
        <taxon>Noctuoidea</taxon>
        <taxon>Noctuidae</taxon>
        <taxon>Amphipyrinae</taxon>
        <taxon>Spodoptera</taxon>
    </lineage>
</organism>
<evidence type="ECO:0000313" key="2">
    <source>
        <dbReference type="EMBL" id="KAH9636847.1"/>
    </source>
</evidence>
<dbReference type="EMBL" id="JACEFF010000473">
    <property type="protein sequence ID" value="KAH9636847.1"/>
    <property type="molecule type" value="Genomic_DNA"/>
</dbReference>
<comment type="caution">
    <text evidence="2">The sequence shown here is derived from an EMBL/GenBank/DDBJ whole genome shotgun (WGS) entry which is preliminary data.</text>
</comment>
<feature type="compositionally biased region" description="Polar residues" evidence="1">
    <location>
        <begin position="28"/>
        <end position="67"/>
    </location>
</feature>
<gene>
    <name evidence="2" type="ORF">HF086_017802</name>
</gene>
<feature type="region of interest" description="Disordered" evidence="1">
    <location>
        <begin position="19"/>
        <end position="67"/>
    </location>
</feature>
<dbReference type="Proteomes" id="UP000814243">
    <property type="component" value="Unassembled WGS sequence"/>
</dbReference>
<sequence>MSGNSDQNIGDVSNADVTFFKNNHEDPGSSSEVGSEQTLIPSTPSVASVQPVTSETTQGSTRLISPASSNVSHFNSVQSTAMCIPAGTTYTPTTLPAALEIPGAPGVPFMPMAGTSSNQENVCTPGALIASGSSNTTTAHPTAPTVGVPPQFMLQMMEMMQRMSERLSSTPEPRIRIKDIYLPSFDPDSHVGVREWCQHIDKAAANYKLNDLDLRKKVCGLLKGRAKMWIDDWLVTTSSWEEFREKLITTFEPENRYSRDVLQFREHVYDSSKDISEFLSRAWVLWKRITKRSTG</sequence>
<evidence type="ECO:0000256" key="1">
    <source>
        <dbReference type="SAM" id="MobiDB-lite"/>
    </source>
</evidence>
<evidence type="ECO:0000313" key="3">
    <source>
        <dbReference type="Proteomes" id="UP000814243"/>
    </source>
</evidence>
<name>A0A922MIV8_SPOEX</name>
<reference evidence="2" key="1">
    <citation type="journal article" date="2021" name="G3 (Bethesda)">
        <title>Genome and transcriptome analysis of the beet armyworm Spodoptera exigua reveals targets for pest control. .</title>
        <authorList>
            <person name="Simon S."/>
            <person name="Breeschoten T."/>
            <person name="Jansen H.J."/>
            <person name="Dirks R.P."/>
            <person name="Schranz M.E."/>
            <person name="Ros V.I.D."/>
        </authorList>
    </citation>
    <scope>NUCLEOTIDE SEQUENCE</scope>
    <source>
        <strain evidence="2">TB_SE_WUR_2020</strain>
    </source>
</reference>